<reference evidence="1 2" key="1">
    <citation type="submission" date="2019-05" db="EMBL/GenBank/DDBJ databases">
        <authorList>
            <person name="Chen C."/>
        </authorList>
    </citation>
    <scope>NUCLEOTIDE SEQUENCE [LARGE SCALE GENOMIC DNA]</scope>
    <source>
        <strain evidence="1 2">HB172198</strain>
    </source>
</reference>
<gene>
    <name evidence="1" type="ORF">E6C60_3259</name>
</gene>
<dbReference type="KEGG" id="palo:E6C60_3259"/>
<sequence length="41" mass="4738">MPQGSIVMYEFEELLVICFYLLHGRREGKWGYNHGSAFGSD</sequence>
<dbReference type="AlphaFoldDB" id="A0A4P8XQ73"/>
<accession>A0A4P8XQ73</accession>
<evidence type="ECO:0000313" key="1">
    <source>
        <dbReference type="EMBL" id="QCT03970.1"/>
    </source>
</evidence>
<name>A0A4P8XQ73_9BACL</name>
<dbReference type="EMBL" id="CP040396">
    <property type="protein sequence ID" value="QCT03970.1"/>
    <property type="molecule type" value="Genomic_DNA"/>
</dbReference>
<dbReference type="Proteomes" id="UP000300879">
    <property type="component" value="Chromosome"/>
</dbReference>
<proteinExistence type="predicted"/>
<keyword evidence="2" id="KW-1185">Reference proteome</keyword>
<protein>
    <submittedName>
        <fullName evidence="1">Uncharacterized protein</fullName>
    </submittedName>
</protein>
<evidence type="ECO:0000313" key="2">
    <source>
        <dbReference type="Proteomes" id="UP000300879"/>
    </source>
</evidence>
<organism evidence="1 2">
    <name type="scientific">Paenibacillus algicola</name>
    <dbReference type="NCBI Taxonomy" id="2565926"/>
    <lineage>
        <taxon>Bacteria</taxon>
        <taxon>Bacillati</taxon>
        <taxon>Bacillota</taxon>
        <taxon>Bacilli</taxon>
        <taxon>Bacillales</taxon>
        <taxon>Paenibacillaceae</taxon>
        <taxon>Paenibacillus</taxon>
    </lineage>
</organism>